<dbReference type="Pfam" id="PF22939">
    <property type="entry name" value="WHD_GPIID"/>
    <property type="match status" value="1"/>
</dbReference>
<dbReference type="Gene3D" id="3.40.50.1820">
    <property type="entry name" value="alpha/beta hydrolase"/>
    <property type="match status" value="1"/>
</dbReference>
<dbReference type="InterPro" id="IPR036770">
    <property type="entry name" value="Ankyrin_rpt-contain_sf"/>
</dbReference>
<evidence type="ECO:0000313" key="7">
    <source>
        <dbReference type="Proteomes" id="UP000078397"/>
    </source>
</evidence>
<sequence length="1448" mass="162205">MDAASPSPAVSVHDTGITVLNNPDSADTDIVFIHGIQGNPKRTWTSKRPSSTFWPLDLLPTDCPNARIMTFGYDSVVTRGLRAVNQNDIFAHAQNLRRELCRKRRDFTKRPIIFVAHSLGGILVEEVLRAASKGSVPQEEKDIYLSTFATIFLGTPFRGSNAAEWALIADAFVKMIGVGTNNKVLKELKLDSGVLNILRSEFRECVKQRAIIVRIFQESKGLSGIRTLSEQIVLESSSRLDDDTVCQSLNYNHMDMCRYATRDDEGYRVVGDEIAYWAGKASEFHGNYNGVNVTNFQNLIGVPLSLSTKSIMTSQRLFDSSEDSLRAFLSPASVGDDLDDLLDRRERHTGLWIFETQAVQDWFSGAAGNIWLTGKAGSGKSTLIATIIERLQTDGHMVAYFFCRFQDNTKRSLSSILGTWIWQVLEQHPQFTDIVLRHGPRGSAIRGQESKIKTVLERLLTAAPRRIFLVLDGLDECESAKEVSKKLEHFISAVGNSHSFLIASRNEEWVAAQGSYMYSSIVTKPELFRLVPLAVSDTASDIERYLKTRIRSLHLSSNLERTALKKLTQRVNGMFLWAEFQINALAEQLLQEDAHMVLEKDLPDGLDATYDRMLQTILAGSNAPRRFTTLRILQWITASTRALTFEELDFAMGIKADENYSPKGQTFMRGAQDVTLACGSFVDISRRKEIRLVHASAKEFLISKGVHLGLGISQPGSRTEAALNAMHIARACLTCLSFSDITYVGGTISNESLSLLIHSHVLKHPFLEYAALNWWKHLTDMPQLEQDTLSHTIRRFLGSSEHVVKWLQLYQYFAQSPKRGQHFHPRRSLCWQYISNAWETTLGFNPAGLFDRWERWLIEIWYAPGVYWPVAHIAAFFDFQQVLQNELSIGTSVDFRDRLGFTPLLQAAHGDSKNAALTLLRYGADVNCRTQYGYSAIRYACRNGMDVLPILLERGARLDFVDGDSGKTALHEVCSSVLWHPLIFKFIIETPTAKEIINSKSVVAGETPLHLAAAIAVESSATLFRERYRRAQDPRHLPSDAKLGMPTCELFSAQGFRALQVLRDAWADLGIQVPFRNSVDCFLKMITAWKGRLIQDLLRSGADAGLADRSEQLPLHRAVSSMEPSEDASAASRPESMPVTALIRSTQELDHVSNVGGTPLQITMNKELHTTTLLLIHHGAGCKTFTAAELRTIETNVAKTNSLAPRKSGSWSQRESHSTMEVLNTISVLRLLQPTLPDCVLSIILDHAELWTETVYRNEFKGYNYADHSKLPANTTLVSQEITGADPNPVRQLIVQAQTQDYNNEFKHSIRQSFASFATQFGSMYYQPRSSRFFSSQRNAKVNEPDLGMLQVAVIRKWEPNVLEYGPDLSSALTSTLIWSTSPSGGASEEVRRWVKALKTGDRVVIALHSDAASLDISLIKELRLTVRTSWLSDVKPEYDITRAGTRL</sequence>
<gene>
    <name evidence="6" type="ORF">VFPPC_04018</name>
</gene>
<dbReference type="InterPro" id="IPR056884">
    <property type="entry name" value="NPHP3-like_N"/>
</dbReference>
<dbReference type="KEGG" id="pchm:VFPPC_04018"/>
<evidence type="ECO:0000313" key="6">
    <source>
        <dbReference type="EMBL" id="OAQ67655.2"/>
    </source>
</evidence>
<dbReference type="Gene3D" id="1.25.40.20">
    <property type="entry name" value="Ankyrin repeat-containing domain"/>
    <property type="match status" value="1"/>
</dbReference>
<dbReference type="PROSITE" id="PS50088">
    <property type="entry name" value="ANK_REPEAT"/>
    <property type="match status" value="1"/>
</dbReference>
<dbReference type="OrthoDB" id="7464126at2759"/>
<evidence type="ECO:0000256" key="2">
    <source>
        <dbReference type="ARBA" id="ARBA00022737"/>
    </source>
</evidence>
<evidence type="ECO:0000256" key="4">
    <source>
        <dbReference type="SAM" id="MobiDB-lite"/>
    </source>
</evidence>
<dbReference type="Pfam" id="PF24883">
    <property type="entry name" value="NPHP3_N"/>
    <property type="match status" value="1"/>
</dbReference>
<keyword evidence="7" id="KW-1185">Reference proteome</keyword>
<feature type="repeat" description="ANK" evidence="3">
    <location>
        <begin position="899"/>
        <end position="931"/>
    </location>
</feature>
<dbReference type="EMBL" id="LSBJ02000003">
    <property type="protein sequence ID" value="OAQ67655.2"/>
    <property type="molecule type" value="Genomic_DNA"/>
</dbReference>
<dbReference type="InterPro" id="IPR007111">
    <property type="entry name" value="NACHT_NTPase"/>
</dbReference>
<dbReference type="InterPro" id="IPR054471">
    <property type="entry name" value="GPIID_WHD"/>
</dbReference>
<dbReference type="InterPro" id="IPR029058">
    <property type="entry name" value="AB_hydrolase_fold"/>
</dbReference>
<dbReference type="RefSeq" id="XP_022284437.1">
    <property type="nucleotide sequence ID" value="XM_022428372.1"/>
</dbReference>
<dbReference type="InterPro" id="IPR007751">
    <property type="entry name" value="DUF676_lipase-like"/>
</dbReference>
<dbReference type="SUPFAM" id="SSF52540">
    <property type="entry name" value="P-loop containing nucleoside triphosphate hydrolases"/>
    <property type="match status" value="1"/>
</dbReference>
<feature type="region of interest" description="Disordered" evidence="4">
    <location>
        <begin position="1116"/>
        <end position="1136"/>
    </location>
</feature>
<dbReference type="InterPro" id="IPR002110">
    <property type="entry name" value="Ankyrin_rpt"/>
</dbReference>
<protein>
    <submittedName>
        <fullName evidence="6">NAD(P)-binding domain-containing protein</fullName>
    </submittedName>
</protein>
<dbReference type="InterPro" id="IPR027417">
    <property type="entry name" value="P-loop_NTPase"/>
</dbReference>
<dbReference type="Pfam" id="PF12796">
    <property type="entry name" value="Ank_2"/>
    <property type="match status" value="1"/>
</dbReference>
<dbReference type="PROSITE" id="PS50837">
    <property type="entry name" value="NACHT"/>
    <property type="match status" value="1"/>
</dbReference>
<dbReference type="SUPFAM" id="SSF53474">
    <property type="entry name" value="alpha/beta-Hydrolases"/>
    <property type="match status" value="1"/>
</dbReference>
<dbReference type="Gene3D" id="3.40.50.300">
    <property type="entry name" value="P-loop containing nucleotide triphosphate hydrolases"/>
    <property type="match status" value="1"/>
</dbReference>
<name>A0A179FPV9_METCM</name>
<dbReference type="SUPFAM" id="SSF48403">
    <property type="entry name" value="Ankyrin repeat"/>
    <property type="match status" value="1"/>
</dbReference>
<dbReference type="GeneID" id="28847429"/>
<feature type="domain" description="NACHT" evidence="5">
    <location>
        <begin position="368"/>
        <end position="476"/>
    </location>
</feature>
<proteinExistence type="inferred from homology"/>
<accession>A0A179FPV9</accession>
<comment type="similarity">
    <text evidence="1">Belongs to the putative lipase ROG1 family.</text>
</comment>
<reference evidence="6 7" key="1">
    <citation type="journal article" date="2016" name="PLoS Pathog.">
        <title>Biosynthesis of antibiotic leucinostatins in bio-control fungus Purpureocillium lilacinum and their inhibition on phytophthora revealed by genome mining.</title>
        <authorList>
            <person name="Wang G."/>
            <person name="Liu Z."/>
            <person name="Lin R."/>
            <person name="Li E."/>
            <person name="Mao Z."/>
            <person name="Ling J."/>
            <person name="Yang Y."/>
            <person name="Yin W.B."/>
            <person name="Xie B."/>
        </authorList>
    </citation>
    <scope>NUCLEOTIDE SEQUENCE [LARGE SCALE GENOMIC DNA]</scope>
    <source>
        <strain evidence="6">170</strain>
    </source>
</reference>
<dbReference type="Pfam" id="PF05057">
    <property type="entry name" value="DUF676"/>
    <property type="match status" value="1"/>
</dbReference>
<evidence type="ECO:0000259" key="5">
    <source>
        <dbReference type="PROSITE" id="PS50837"/>
    </source>
</evidence>
<dbReference type="SMART" id="SM00248">
    <property type="entry name" value="ANK"/>
    <property type="match status" value="4"/>
</dbReference>
<evidence type="ECO:0000256" key="1">
    <source>
        <dbReference type="ARBA" id="ARBA00007920"/>
    </source>
</evidence>
<comment type="caution">
    <text evidence="6">The sequence shown here is derived from an EMBL/GenBank/DDBJ whole genome shotgun (WGS) entry which is preliminary data.</text>
</comment>
<dbReference type="Proteomes" id="UP000078397">
    <property type="component" value="Unassembled WGS sequence"/>
</dbReference>
<organism evidence="6 7">
    <name type="scientific">Pochonia chlamydosporia 170</name>
    <dbReference type="NCBI Taxonomy" id="1380566"/>
    <lineage>
        <taxon>Eukaryota</taxon>
        <taxon>Fungi</taxon>
        <taxon>Dikarya</taxon>
        <taxon>Ascomycota</taxon>
        <taxon>Pezizomycotina</taxon>
        <taxon>Sordariomycetes</taxon>
        <taxon>Hypocreomycetidae</taxon>
        <taxon>Hypocreales</taxon>
        <taxon>Clavicipitaceae</taxon>
        <taxon>Pochonia</taxon>
    </lineage>
</organism>
<evidence type="ECO:0000256" key="3">
    <source>
        <dbReference type="PROSITE-ProRule" id="PRU00023"/>
    </source>
</evidence>
<keyword evidence="2" id="KW-0677">Repeat</keyword>
<keyword evidence="3" id="KW-0040">ANK repeat</keyword>
<dbReference type="PANTHER" id="PTHR10039">
    <property type="entry name" value="AMELOGENIN"/>
    <property type="match status" value="1"/>
</dbReference>